<comment type="caution">
    <text evidence="3">The sequence shown here is derived from an EMBL/GenBank/DDBJ whole genome shotgun (WGS) entry which is preliminary data.</text>
</comment>
<dbReference type="InterPro" id="IPR013762">
    <property type="entry name" value="Integrase-like_cat_sf"/>
</dbReference>
<evidence type="ECO:0000313" key="4">
    <source>
        <dbReference type="Proteomes" id="UP000263377"/>
    </source>
</evidence>
<organism evidence="3 4">
    <name type="scientific">Kitasatospora xanthocidica</name>
    <dbReference type="NCBI Taxonomy" id="83382"/>
    <lineage>
        <taxon>Bacteria</taxon>
        <taxon>Bacillati</taxon>
        <taxon>Actinomycetota</taxon>
        <taxon>Actinomycetes</taxon>
        <taxon>Kitasatosporales</taxon>
        <taxon>Streptomycetaceae</taxon>
        <taxon>Kitasatospora</taxon>
    </lineage>
</organism>
<dbReference type="EMBL" id="QVIG01000001">
    <property type="protein sequence ID" value="RGD59475.1"/>
    <property type="molecule type" value="Genomic_DNA"/>
</dbReference>
<dbReference type="GO" id="GO:0015074">
    <property type="term" value="P:DNA integration"/>
    <property type="evidence" value="ECO:0007669"/>
    <property type="project" value="InterPro"/>
</dbReference>
<evidence type="ECO:0008006" key="5">
    <source>
        <dbReference type="Google" id="ProtNLM"/>
    </source>
</evidence>
<feature type="compositionally biased region" description="Basic residues" evidence="2">
    <location>
        <begin position="13"/>
        <end position="22"/>
    </location>
</feature>
<evidence type="ECO:0000256" key="1">
    <source>
        <dbReference type="ARBA" id="ARBA00023172"/>
    </source>
</evidence>
<evidence type="ECO:0000256" key="2">
    <source>
        <dbReference type="SAM" id="MobiDB-lite"/>
    </source>
</evidence>
<dbReference type="AlphaFoldDB" id="A0A372ZW73"/>
<dbReference type="Proteomes" id="UP000263377">
    <property type="component" value="Unassembled WGS sequence"/>
</dbReference>
<name>A0A372ZW73_9ACTN</name>
<dbReference type="SUPFAM" id="SSF56349">
    <property type="entry name" value="DNA breaking-rejoining enzymes"/>
    <property type="match status" value="1"/>
</dbReference>
<gene>
    <name evidence="3" type="ORF">DR950_18245</name>
</gene>
<feature type="region of interest" description="Disordered" evidence="2">
    <location>
        <begin position="1"/>
        <end position="22"/>
    </location>
</feature>
<keyword evidence="1" id="KW-0233">DNA recombination</keyword>
<feature type="compositionally biased region" description="Basic and acidic residues" evidence="2">
    <location>
        <begin position="1"/>
        <end position="12"/>
    </location>
</feature>
<dbReference type="InterPro" id="IPR011010">
    <property type="entry name" value="DNA_brk_join_enz"/>
</dbReference>
<evidence type="ECO:0000313" key="3">
    <source>
        <dbReference type="EMBL" id="RGD59475.1"/>
    </source>
</evidence>
<dbReference type="GO" id="GO:0006310">
    <property type="term" value="P:DNA recombination"/>
    <property type="evidence" value="ECO:0007669"/>
    <property type="project" value="UniProtKB-KW"/>
</dbReference>
<dbReference type="GO" id="GO:0003677">
    <property type="term" value="F:DNA binding"/>
    <property type="evidence" value="ECO:0007669"/>
    <property type="project" value="InterPro"/>
</dbReference>
<proteinExistence type="predicted"/>
<dbReference type="RefSeq" id="WP_117487673.1">
    <property type="nucleotide sequence ID" value="NZ_QVIG01000001.1"/>
</dbReference>
<keyword evidence="4" id="KW-1185">Reference proteome</keyword>
<accession>A0A372ZW73</accession>
<dbReference type="Gene3D" id="1.10.443.10">
    <property type="entry name" value="Intergrase catalytic core"/>
    <property type="match status" value="1"/>
</dbReference>
<protein>
    <recommendedName>
        <fullName evidence="5">Tyr recombinase domain-containing protein</fullName>
    </recommendedName>
</protein>
<reference evidence="3 4" key="1">
    <citation type="submission" date="2018-08" db="EMBL/GenBank/DDBJ databases">
        <title>Diversity &amp; Physiological Properties of Lignin-Decomposing Actinobacteria from Soil.</title>
        <authorList>
            <person name="Roh S.G."/>
            <person name="Kim S.B."/>
        </authorList>
    </citation>
    <scope>NUCLEOTIDE SEQUENCE [LARGE SCALE GENOMIC DNA]</scope>
    <source>
        <strain evidence="3 4">MMS17-GH009</strain>
    </source>
</reference>
<sequence length="198" mass="21562">MPKFTEADTDTRRRIRDPRRRRPRVATITPEQVAAMLAEAGPDRDLVVKLSFHAGLRPGEMDELTEADVTIRDGRHYLTVRGRVPRTIALPRIVGDAVEAVRPGLQPGDLLVLPHLDAEGATARTMRRVLVTAGVTDATAHAPRGHLLDLLRTQHDLPLAYRLAYVGLQGSDPGTLPDGWSEPIADRIDELAANAAAG</sequence>